<comment type="function">
    <text evidence="9">Part of the Sec protein translocase complex. Interacts with the SecYEG preprotein conducting channel. SecDF uses the proton motive force (PMF) to complete protein translocation after the ATP-dependent function of SecA.</text>
</comment>
<evidence type="ECO:0000256" key="4">
    <source>
        <dbReference type="ARBA" id="ARBA00022692"/>
    </source>
</evidence>
<comment type="subcellular location">
    <subcellularLocation>
        <location evidence="1 9">Cell membrane</location>
        <topology evidence="1 9">Multi-pass membrane protein</topology>
    </subcellularLocation>
</comment>
<dbReference type="Gene3D" id="1.20.1640.10">
    <property type="entry name" value="Multidrug efflux transporter AcrB transmembrane domain"/>
    <property type="match status" value="1"/>
</dbReference>
<dbReference type="NCBIfam" id="TIGR00916">
    <property type="entry name" value="2A0604s01"/>
    <property type="match status" value="1"/>
</dbReference>
<dbReference type="InterPro" id="IPR005791">
    <property type="entry name" value="SecD"/>
</dbReference>
<name>A0ABP6WP30_9ACTN</name>
<dbReference type="Gene3D" id="3.30.1360.200">
    <property type="match status" value="1"/>
</dbReference>
<gene>
    <name evidence="9 14" type="primary">secD</name>
    <name evidence="14" type="ORF">GCM10022197_06440</name>
</gene>
<keyword evidence="4 9" id="KW-0812">Transmembrane</keyword>
<feature type="transmembrane region" description="Helical" evidence="9">
    <location>
        <begin position="484"/>
        <end position="503"/>
    </location>
</feature>
<evidence type="ECO:0000256" key="10">
    <source>
        <dbReference type="SAM" id="MobiDB-lite"/>
    </source>
</evidence>
<organism evidence="14 15">
    <name type="scientific">Microlunatus spumicola</name>
    <dbReference type="NCBI Taxonomy" id="81499"/>
    <lineage>
        <taxon>Bacteria</taxon>
        <taxon>Bacillati</taxon>
        <taxon>Actinomycetota</taxon>
        <taxon>Actinomycetes</taxon>
        <taxon>Propionibacteriales</taxon>
        <taxon>Propionibacteriaceae</taxon>
        <taxon>Microlunatus</taxon>
    </lineage>
</organism>
<dbReference type="EMBL" id="BAAAYR010000001">
    <property type="protein sequence ID" value="GAA3554027.1"/>
    <property type="molecule type" value="Genomic_DNA"/>
</dbReference>
<dbReference type="Pfam" id="PF02355">
    <property type="entry name" value="SecD_SecF_C"/>
    <property type="match status" value="1"/>
</dbReference>
<accession>A0ABP6WP30</accession>
<dbReference type="Pfam" id="PF21760">
    <property type="entry name" value="SecD_1st"/>
    <property type="match status" value="1"/>
</dbReference>
<dbReference type="SUPFAM" id="SSF82866">
    <property type="entry name" value="Multidrug efflux transporter AcrB transmembrane domain"/>
    <property type="match status" value="1"/>
</dbReference>
<feature type="region of interest" description="Disordered" evidence="10">
    <location>
        <begin position="127"/>
        <end position="217"/>
    </location>
</feature>
<dbReference type="Proteomes" id="UP001500767">
    <property type="component" value="Unassembled WGS sequence"/>
</dbReference>
<feature type="transmembrane region" description="Helical" evidence="9">
    <location>
        <begin position="405"/>
        <end position="425"/>
    </location>
</feature>
<evidence type="ECO:0000256" key="2">
    <source>
        <dbReference type="ARBA" id="ARBA00022448"/>
    </source>
</evidence>
<dbReference type="InterPro" id="IPR048631">
    <property type="entry name" value="SecD_1st"/>
</dbReference>
<evidence type="ECO:0000256" key="1">
    <source>
        <dbReference type="ARBA" id="ARBA00004651"/>
    </source>
</evidence>
<feature type="transmembrane region" description="Helical" evidence="9">
    <location>
        <begin position="509"/>
        <end position="527"/>
    </location>
</feature>
<dbReference type="InterPro" id="IPR054384">
    <property type="entry name" value="SecDF_P1_head"/>
</dbReference>
<evidence type="ECO:0000259" key="11">
    <source>
        <dbReference type="Pfam" id="PF02355"/>
    </source>
</evidence>
<evidence type="ECO:0000256" key="7">
    <source>
        <dbReference type="ARBA" id="ARBA00023010"/>
    </source>
</evidence>
<evidence type="ECO:0000259" key="13">
    <source>
        <dbReference type="Pfam" id="PF22599"/>
    </source>
</evidence>
<feature type="transmembrane region" description="Helical" evidence="9">
    <location>
        <begin position="431"/>
        <end position="456"/>
    </location>
</feature>
<feature type="domain" description="SecDF P1 head subdomain" evidence="13">
    <location>
        <begin position="250"/>
        <end position="358"/>
    </location>
</feature>
<dbReference type="NCBIfam" id="TIGR01129">
    <property type="entry name" value="secD"/>
    <property type="match status" value="1"/>
</dbReference>
<comment type="caution">
    <text evidence="14">The sequence shown here is derived from an EMBL/GenBank/DDBJ whole genome shotgun (WGS) entry which is preliminary data.</text>
</comment>
<dbReference type="InterPro" id="IPR055344">
    <property type="entry name" value="SecD_SecF_C_bact"/>
</dbReference>
<keyword evidence="15" id="KW-1185">Reference proteome</keyword>
<dbReference type="PANTHER" id="PTHR30081:SF1">
    <property type="entry name" value="PROTEIN TRANSLOCASE SUBUNIT SECD"/>
    <property type="match status" value="1"/>
</dbReference>
<feature type="transmembrane region" description="Helical" evidence="9">
    <location>
        <begin position="378"/>
        <end position="400"/>
    </location>
</feature>
<keyword evidence="7 9" id="KW-0811">Translocation</keyword>
<feature type="domain" description="Protein export membrane protein SecD/SecF C-terminal" evidence="11">
    <location>
        <begin position="362"/>
        <end position="536"/>
    </location>
</feature>
<feature type="domain" description="Protein translocase subunit SecDF P1" evidence="12">
    <location>
        <begin position="64"/>
        <end position="120"/>
    </location>
</feature>
<keyword evidence="2 9" id="KW-0813">Transport</keyword>
<dbReference type="Gene3D" id="3.30.70.3220">
    <property type="match status" value="1"/>
</dbReference>
<keyword evidence="8 9" id="KW-0472">Membrane</keyword>
<keyword evidence="3 9" id="KW-1003">Cell membrane</keyword>
<dbReference type="InterPro" id="IPR048634">
    <property type="entry name" value="SecD_SecF_C"/>
</dbReference>
<comment type="subunit">
    <text evidence="9">Forms a complex with SecF. Part of the essential Sec protein translocation apparatus which comprises SecA, SecYEG and auxiliary proteins SecDF. Other proteins may also be involved.</text>
</comment>
<dbReference type="Pfam" id="PF22599">
    <property type="entry name" value="SecDF_P1_head"/>
    <property type="match status" value="1"/>
</dbReference>
<evidence type="ECO:0000256" key="8">
    <source>
        <dbReference type="ARBA" id="ARBA00023136"/>
    </source>
</evidence>
<evidence type="ECO:0000256" key="5">
    <source>
        <dbReference type="ARBA" id="ARBA00022927"/>
    </source>
</evidence>
<evidence type="ECO:0000259" key="12">
    <source>
        <dbReference type="Pfam" id="PF21760"/>
    </source>
</evidence>
<dbReference type="InterPro" id="IPR022813">
    <property type="entry name" value="SecD/SecF_arch_bac"/>
</dbReference>
<dbReference type="HAMAP" id="MF_01463_B">
    <property type="entry name" value="SecD_B"/>
    <property type="match status" value="1"/>
</dbReference>
<comment type="similarity">
    <text evidence="9">Belongs to the SecD/SecF family. SecD subfamily.</text>
</comment>
<evidence type="ECO:0000313" key="14">
    <source>
        <dbReference type="EMBL" id="GAA3554027.1"/>
    </source>
</evidence>
<evidence type="ECO:0000313" key="15">
    <source>
        <dbReference type="Proteomes" id="UP001500767"/>
    </source>
</evidence>
<protein>
    <recommendedName>
        <fullName evidence="9">Protein translocase subunit SecD</fullName>
    </recommendedName>
</protein>
<evidence type="ECO:0000256" key="6">
    <source>
        <dbReference type="ARBA" id="ARBA00022989"/>
    </source>
</evidence>
<proteinExistence type="inferred from homology"/>
<comment type="caution">
    <text evidence="9">Lacks conserved residue(s) required for the propagation of feature annotation.</text>
</comment>
<reference evidence="15" key="1">
    <citation type="journal article" date="2019" name="Int. J. Syst. Evol. Microbiol.">
        <title>The Global Catalogue of Microorganisms (GCM) 10K type strain sequencing project: providing services to taxonomists for standard genome sequencing and annotation.</title>
        <authorList>
            <consortium name="The Broad Institute Genomics Platform"/>
            <consortium name="The Broad Institute Genome Sequencing Center for Infectious Disease"/>
            <person name="Wu L."/>
            <person name="Ma J."/>
        </authorList>
    </citation>
    <scope>NUCLEOTIDE SEQUENCE [LARGE SCALE GENOMIC DNA]</scope>
    <source>
        <strain evidence="15">JCM 16540</strain>
    </source>
</reference>
<dbReference type="PANTHER" id="PTHR30081">
    <property type="entry name" value="PROTEIN-EXPORT MEMBRANE PROTEIN SEC"/>
    <property type="match status" value="1"/>
</dbReference>
<evidence type="ECO:0000256" key="9">
    <source>
        <dbReference type="HAMAP-Rule" id="MF_01463"/>
    </source>
</evidence>
<keyword evidence="6 9" id="KW-1133">Transmembrane helix</keyword>
<keyword evidence="5 9" id="KW-0653">Protein transport</keyword>
<evidence type="ECO:0000256" key="3">
    <source>
        <dbReference type="ARBA" id="ARBA00022475"/>
    </source>
</evidence>
<sequence length="575" mass="59585">MAAMTGRPLRMLVALAVITAGLITLMAVGSTWTPKLGLDLRGGTTVTLTARNTSGGGSVDPNSLQQARTIIEQRVNALGVGESEVTVSGDRQIIVSVPNVQQDQLVQQVGQTANLRFRAVYAAEQVQPPATQPSSGATGAPTPTPAPSGEPNVPASSESANPAPSPAPSGGSGQVPAGNNRPMLPHVQLPTAPPTPTAPRPTVVGQGTPPDKALDWQPTQADTTDFASFTCGDPQVDVSDQPLFSCDRTGTEKYLLGPTLIEGNELTSANAGIPQNGIEWVVNLQFNGEGSTQFENATRALAAKSDPMNRFSIVLDGASISAPSVSTAIPGGAAQISGGFTQQTATDLSNVLKYGALPLAFDISEVSNVSATLGGDQLHAGIVAGIIGLVLVVLFCFLYYRGLGIVVVASLAIAAVITYACMVLLGSSVGFALNLPGIAGAIVAIGVTADSFVIYFERIRDEVRDGRSLRTSVETGWRRARHTILIADGVSMLSAVVLFILAIGSVRGFAFTLGLTTLIDVFIVFFFTKPLMSLLARTRFFGGGHKLSGLDPAHLGVKALPGTRTRRPAAAGSRL</sequence>